<dbReference type="Proteomes" id="UP000735302">
    <property type="component" value="Unassembled WGS sequence"/>
</dbReference>
<name>A0AAV4AU62_9GAST</name>
<proteinExistence type="predicted"/>
<accession>A0AAV4AU62</accession>
<keyword evidence="3" id="KW-1185">Reference proteome</keyword>
<evidence type="ECO:0000313" key="2">
    <source>
        <dbReference type="EMBL" id="GFO11875.1"/>
    </source>
</evidence>
<reference evidence="2 3" key="1">
    <citation type="journal article" date="2021" name="Elife">
        <title>Chloroplast acquisition without the gene transfer in kleptoplastic sea slugs, Plakobranchus ocellatus.</title>
        <authorList>
            <person name="Maeda T."/>
            <person name="Takahashi S."/>
            <person name="Yoshida T."/>
            <person name="Shimamura S."/>
            <person name="Takaki Y."/>
            <person name="Nagai Y."/>
            <person name="Toyoda A."/>
            <person name="Suzuki Y."/>
            <person name="Arimoto A."/>
            <person name="Ishii H."/>
            <person name="Satoh N."/>
            <person name="Nishiyama T."/>
            <person name="Hasebe M."/>
            <person name="Maruyama T."/>
            <person name="Minagawa J."/>
            <person name="Obokata J."/>
            <person name="Shigenobu S."/>
        </authorList>
    </citation>
    <scope>NUCLEOTIDE SEQUENCE [LARGE SCALE GENOMIC DNA]</scope>
</reference>
<evidence type="ECO:0000256" key="1">
    <source>
        <dbReference type="SAM" id="MobiDB-lite"/>
    </source>
</evidence>
<dbReference type="EMBL" id="BLXT01004368">
    <property type="protein sequence ID" value="GFO11875.1"/>
    <property type="molecule type" value="Genomic_DNA"/>
</dbReference>
<protein>
    <submittedName>
        <fullName evidence="2">Uncharacterized protein</fullName>
    </submittedName>
</protein>
<dbReference type="AlphaFoldDB" id="A0AAV4AU62"/>
<comment type="caution">
    <text evidence="2">The sequence shown here is derived from an EMBL/GenBank/DDBJ whole genome shotgun (WGS) entry which is preliminary data.</text>
</comment>
<feature type="region of interest" description="Disordered" evidence="1">
    <location>
        <begin position="59"/>
        <end position="80"/>
    </location>
</feature>
<sequence length="80" mass="8908">MTSAMVSAIKSDSLRVLLTTTRHASPDFSWARAQIKPEHYVPVFQSQGDEVIASVTGVARQNDSHARQTLESDWRPPETL</sequence>
<gene>
    <name evidence="2" type="ORF">PoB_003838000</name>
</gene>
<evidence type="ECO:0000313" key="3">
    <source>
        <dbReference type="Proteomes" id="UP000735302"/>
    </source>
</evidence>
<organism evidence="2 3">
    <name type="scientific">Plakobranchus ocellatus</name>
    <dbReference type="NCBI Taxonomy" id="259542"/>
    <lineage>
        <taxon>Eukaryota</taxon>
        <taxon>Metazoa</taxon>
        <taxon>Spiralia</taxon>
        <taxon>Lophotrochozoa</taxon>
        <taxon>Mollusca</taxon>
        <taxon>Gastropoda</taxon>
        <taxon>Heterobranchia</taxon>
        <taxon>Euthyneura</taxon>
        <taxon>Panpulmonata</taxon>
        <taxon>Sacoglossa</taxon>
        <taxon>Placobranchoidea</taxon>
        <taxon>Plakobranchidae</taxon>
        <taxon>Plakobranchus</taxon>
    </lineage>
</organism>
<feature type="compositionally biased region" description="Basic and acidic residues" evidence="1">
    <location>
        <begin position="62"/>
        <end position="80"/>
    </location>
</feature>